<name>A0ABD4KB11_9ENTR</name>
<dbReference type="AlphaFoldDB" id="A0ABD4KB11"/>
<organism evidence="1 2">
    <name type="scientific">Lelliottia nimipressuralis</name>
    <dbReference type="NCBI Taxonomy" id="69220"/>
    <lineage>
        <taxon>Bacteria</taxon>
        <taxon>Pseudomonadati</taxon>
        <taxon>Pseudomonadota</taxon>
        <taxon>Gammaproteobacteria</taxon>
        <taxon>Enterobacterales</taxon>
        <taxon>Enterobacteriaceae</taxon>
        <taxon>Lelliottia</taxon>
    </lineage>
</organism>
<accession>A0ABD4KB11</accession>
<gene>
    <name evidence="1" type="primary">bcsO</name>
    <name evidence="1" type="ORF">ISP11_14810</name>
</gene>
<evidence type="ECO:0000313" key="2">
    <source>
        <dbReference type="Proteomes" id="UP000628560"/>
    </source>
</evidence>
<dbReference type="InterPro" id="IPR031484">
    <property type="entry name" value="CBP_BcsO"/>
</dbReference>
<dbReference type="Pfam" id="PF17037">
    <property type="entry name" value="CBP_BcsO"/>
    <property type="match status" value="1"/>
</dbReference>
<sequence>MNHYDDLQRFKDKTRNQALDFKDFSGQNQVSDQGSWAILNQLQPQAENDTFAHGGHVSLAAPQPVSAETFTQAEATPLPDVTAVDIIPSNASSIFQGVAEQLATQAESLPMPTPAPVRVATPAPVHAPTEVNFSRLFAPAASAPKPAAEKNQPLNSLLERIATCR</sequence>
<dbReference type="RefSeq" id="WP_194513736.1">
    <property type="nucleotide sequence ID" value="NZ_JADIXP010000009.1"/>
</dbReference>
<evidence type="ECO:0000313" key="1">
    <source>
        <dbReference type="EMBL" id="MBF4179138.1"/>
    </source>
</evidence>
<comment type="caution">
    <text evidence="1">The sequence shown here is derived from an EMBL/GenBank/DDBJ whole genome shotgun (WGS) entry which is preliminary data.</text>
</comment>
<reference evidence="1 2" key="1">
    <citation type="submission" date="2020-11" db="EMBL/GenBank/DDBJ databases">
        <title>Identification of Lelliottia nimipressuralis from Wound Infection by Whole Genome-Based Bacterial Identification.</title>
        <authorList>
            <person name="Navarathna D.H."/>
            <person name="Choi H."/>
            <person name="Jinadatha C."/>
            <person name="Chatterjee P."/>
            <person name="Hwang M."/>
        </authorList>
    </citation>
    <scope>NUCLEOTIDE SEQUENCE [LARGE SCALE GENOMIC DNA]</scope>
    <source>
        <strain evidence="1 2">DN2020</strain>
    </source>
</reference>
<protein>
    <submittedName>
        <fullName evidence="1">Cellulose biosynthesis protein BcsO</fullName>
    </submittedName>
</protein>
<dbReference type="EMBL" id="JADIXP010000009">
    <property type="protein sequence ID" value="MBF4179138.1"/>
    <property type="molecule type" value="Genomic_DNA"/>
</dbReference>
<proteinExistence type="predicted"/>
<dbReference type="Proteomes" id="UP000628560">
    <property type="component" value="Unassembled WGS sequence"/>
</dbReference>